<gene>
    <name evidence="7" type="ORF">EA756_15180</name>
</gene>
<evidence type="ECO:0000313" key="7">
    <source>
        <dbReference type="EMBL" id="RSO54118.1"/>
    </source>
</evidence>
<feature type="transmembrane region" description="Helical" evidence="6">
    <location>
        <begin position="344"/>
        <end position="365"/>
    </location>
</feature>
<evidence type="ECO:0000313" key="8">
    <source>
        <dbReference type="Proteomes" id="UP000276905"/>
    </source>
</evidence>
<feature type="transmembrane region" description="Helical" evidence="6">
    <location>
        <begin position="304"/>
        <end position="324"/>
    </location>
</feature>
<keyword evidence="3 6" id="KW-0812">Transmembrane</keyword>
<accession>A0A3R9XZC0</accession>
<dbReference type="PANTHER" id="PTHR30250:SF26">
    <property type="entry name" value="PSMA PROTEIN"/>
    <property type="match status" value="1"/>
</dbReference>
<feature type="transmembrane region" description="Helical" evidence="6">
    <location>
        <begin position="83"/>
        <end position="105"/>
    </location>
</feature>
<evidence type="ECO:0000256" key="2">
    <source>
        <dbReference type="ARBA" id="ARBA00022475"/>
    </source>
</evidence>
<feature type="transmembrane region" description="Helical" evidence="6">
    <location>
        <begin position="437"/>
        <end position="456"/>
    </location>
</feature>
<feature type="transmembrane region" description="Helical" evidence="6">
    <location>
        <begin position="377"/>
        <end position="394"/>
    </location>
</feature>
<evidence type="ECO:0000256" key="5">
    <source>
        <dbReference type="ARBA" id="ARBA00023136"/>
    </source>
</evidence>
<evidence type="ECO:0000256" key="3">
    <source>
        <dbReference type="ARBA" id="ARBA00022692"/>
    </source>
</evidence>
<feature type="transmembrane region" description="Helical" evidence="6">
    <location>
        <begin position="42"/>
        <end position="63"/>
    </location>
</feature>
<dbReference type="InterPro" id="IPR002528">
    <property type="entry name" value="MATE_fam"/>
</dbReference>
<keyword evidence="2" id="KW-1003">Cell membrane</keyword>
<evidence type="ECO:0000256" key="1">
    <source>
        <dbReference type="ARBA" id="ARBA00004651"/>
    </source>
</evidence>
<dbReference type="GO" id="GO:0042910">
    <property type="term" value="F:xenobiotic transmembrane transporter activity"/>
    <property type="evidence" value="ECO:0007669"/>
    <property type="project" value="InterPro"/>
</dbReference>
<comment type="subcellular location">
    <subcellularLocation>
        <location evidence="1">Cell membrane</location>
        <topology evidence="1">Multi-pass membrane protein</topology>
    </subcellularLocation>
</comment>
<name>A0A3R9XZC0_9GAMM</name>
<protein>
    <recommendedName>
        <fullName evidence="9">Polysaccharide biosynthesis protein</fullName>
    </recommendedName>
</protein>
<dbReference type="GO" id="GO:0005886">
    <property type="term" value="C:plasma membrane"/>
    <property type="evidence" value="ECO:0007669"/>
    <property type="project" value="UniProtKB-SubCell"/>
</dbReference>
<feature type="transmembrane region" description="Helical" evidence="6">
    <location>
        <begin position="155"/>
        <end position="179"/>
    </location>
</feature>
<keyword evidence="4 6" id="KW-1133">Transmembrane helix</keyword>
<feature type="transmembrane region" description="Helical" evidence="6">
    <location>
        <begin position="400"/>
        <end position="417"/>
    </location>
</feature>
<comment type="caution">
    <text evidence="7">The sequence shown here is derived from an EMBL/GenBank/DDBJ whole genome shotgun (WGS) entry which is preliminary data.</text>
</comment>
<organism evidence="7 8">
    <name type="scientific">Acinetobacter lactucae</name>
    <dbReference type="NCBI Taxonomy" id="1785128"/>
    <lineage>
        <taxon>Bacteria</taxon>
        <taxon>Pseudomonadati</taxon>
        <taxon>Pseudomonadota</taxon>
        <taxon>Gammaproteobacteria</taxon>
        <taxon>Moraxellales</taxon>
        <taxon>Moraxellaceae</taxon>
        <taxon>Acinetobacter</taxon>
        <taxon>Acinetobacter calcoaceticus/baumannii complex</taxon>
    </lineage>
</organism>
<feature type="transmembrane region" description="Helical" evidence="6">
    <location>
        <begin position="265"/>
        <end position="284"/>
    </location>
</feature>
<evidence type="ECO:0008006" key="9">
    <source>
        <dbReference type="Google" id="ProtNLM"/>
    </source>
</evidence>
<reference evidence="7 8" key="1">
    <citation type="submission" date="2018-10" db="EMBL/GenBank/DDBJ databases">
        <title>GWAS and RNA-Seq identify cryptic mechanisms of antimicrobial resistance in Acinetobacter baumannii.</title>
        <authorList>
            <person name="Sahl J.W."/>
        </authorList>
    </citation>
    <scope>NUCLEOTIDE SEQUENCE [LARGE SCALE GENOMIC DNA]</scope>
    <source>
        <strain evidence="7 8">TG41018</strain>
    </source>
</reference>
<keyword evidence="5 6" id="KW-0472">Membrane</keyword>
<evidence type="ECO:0000256" key="6">
    <source>
        <dbReference type="SAM" id="Phobius"/>
    </source>
</evidence>
<dbReference type="GO" id="GO:0015297">
    <property type="term" value="F:antiporter activity"/>
    <property type="evidence" value="ECO:0007669"/>
    <property type="project" value="InterPro"/>
</dbReference>
<feature type="transmembrane region" description="Helical" evidence="6">
    <location>
        <begin position="227"/>
        <end position="245"/>
    </location>
</feature>
<dbReference type="PANTHER" id="PTHR30250">
    <property type="entry name" value="PST FAMILY PREDICTED COLANIC ACID TRANSPORTER"/>
    <property type="match status" value="1"/>
</dbReference>
<dbReference type="AlphaFoldDB" id="A0A3R9XZC0"/>
<dbReference type="EMBL" id="RFES01000011">
    <property type="protein sequence ID" value="RSO54118.1"/>
    <property type="molecule type" value="Genomic_DNA"/>
</dbReference>
<feature type="transmembrane region" description="Helical" evidence="6">
    <location>
        <begin position="12"/>
        <end position="30"/>
    </location>
</feature>
<feature type="transmembrane region" description="Helical" evidence="6">
    <location>
        <begin position="125"/>
        <end position="148"/>
    </location>
</feature>
<sequence length="505" mass="57977">MKKETAIVVKNTLYMFLRMFFVMFLTLFSTRLLLKTLGFEGYGIYDLIFGVVILFNILSGAMATTLQRFYNISSGDQVKQSGIYSVSLQIFSFISLLVVVIGMGFSHTIVSQLNIPIDRTTDAVGFFHLCVINLVFMIFRLPFIALLISNEKMGVYASISVLDSVLKFLGILLLSYISISQSTLIVYGYILSTITLIITIIHVILCYRKINMPRIIRKIEKKYYHEILSFSGWTLFGSGAVLFSQQGLSITLNKFFGVLVNAANAVAQQIYTAVYQFVSSFQTAYSPYLMKTYAQEDFDKLKKLIVFFSKFSIFLYLLLAVPLFTFSDQILQLWLGRVPEYAVLFTRLTLIVILFEVLSTPLWLTVQASGDIRRYQMIISCILILNLPIAYMSFMVWKQPMLAFIAKILTAVLAYIYRVYSVHSLKCLNLLEYFKQLILRICLLLFVMAPIVWVYMSYKSLSIIDITLNILFIMFLLSILAFPILLNRNEHKIIFIFVSKVLRKV</sequence>
<feature type="transmembrane region" description="Helical" evidence="6">
    <location>
        <begin position="462"/>
        <end position="486"/>
    </location>
</feature>
<evidence type="ECO:0000256" key="4">
    <source>
        <dbReference type="ARBA" id="ARBA00022989"/>
    </source>
</evidence>
<proteinExistence type="predicted"/>
<dbReference type="Pfam" id="PF01554">
    <property type="entry name" value="MatE"/>
    <property type="match status" value="1"/>
</dbReference>
<dbReference type="InterPro" id="IPR050833">
    <property type="entry name" value="Poly_Biosynth_Transport"/>
</dbReference>
<dbReference type="Proteomes" id="UP000276905">
    <property type="component" value="Unassembled WGS sequence"/>
</dbReference>
<feature type="transmembrane region" description="Helical" evidence="6">
    <location>
        <begin position="185"/>
        <end position="207"/>
    </location>
</feature>
<dbReference type="RefSeq" id="WP_125699585.1">
    <property type="nucleotide sequence ID" value="NZ_JAHPPM010000010.1"/>
</dbReference>